<dbReference type="CDD" id="cd00067">
    <property type="entry name" value="GAL4"/>
    <property type="match status" value="1"/>
</dbReference>
<keyword evidence="2" id="KW-0862">Zinc</keyword>
<dbReference type="OrthoDB" id="3945418at2759"/>
<organism evidence="8 9">
    <name type="scientific">Rhizodiscina lignyota</name>
    <dbReference type="NCBI Taxonomy" id="1504668"/>
    <lineage>
        <taxon>Eukaryota</taxon>
        <taxon>Fungi</taxon>
        <taxon>Dikarya</taxon>
        <taxon>Ascomycota</taxon>
        <taxon>Pezizomycotina</taxon>
        <taxon>Dothideomycetes</taxon>
        <taxon>Pleosporomycetidae</taxon>
        <taxon>Aulographales</taxon>
        <taxon>Rhizodiscinaceae</taxon>
        <taxon>Rhizodiscina</taxon>
    </lineage>
</organism>
<evidence type="ECO:0000313" key="8">
    <source>
        <dbReference type="EMBL" id="KAF2098697.1"/>
    </source>
</evidence>
<keyword evidence="4" id="KW-0804">Transcription</keyword>
<reference evidence="8" key="1">
    <citation type="journal article" date="2020" name="Stud. Mycol.">
        <title>101 Dothideomycetes genomes: a test case for predicting lifestyles and emergence of pathogens.</title>
        <authorList>
            <person name="Haridas S."/>
            <person name="Albert R."/>
            <person name="Binder M."/>
            <person name="Bloem J."/>
            <person name="Labutti K."/>
            <person name="Salamov A."/>
            <person name="Andreopoulos B."/>
            <person name="Baker S."/>
            <person name="Barry K."/>
            <person name="Bills G."/>
            <person name="Bluhm B."/>
            <person name="Cannon C."/>
            <person name="Castanera R."/>
            <person name="Culley D."/>
            <person name="Daum C."/>
            <person name="Ezra D."/>
            <person name="Gonzalez J."/>
            <person name="Henrissat B."/>
            <person name="Kuo A."/>
            <person name="Liang C."/>
            <person name="Lipzen A."/>
            <person name="Lutzoni F."/>
            <person name="Magnuson J."/>
            <person name="Mondo S."/>
            <person name="Nolan M."/>
            <person name="Ohm R."/>
            <person name="Pangilinan J."/>
            <person name="Park H.-J."/>
            <person name="Ramirez L."/>
            <person name="Alfaro M."/>
            <person name="Sun H."/>
            <person name="Tritt A."/>
            <person name="Yoshinaga Y."/>
            <person name="Zwiers L.-H."/>
            <person name="Turgeon B."/>
            <person name="Goodwin S."/>
            <person name="Spatafora J."/>
            <person name="Crous P."/>
            <person name="Grigoriev I."/>
        </authorList>
    </citation>
    <scope>NUCLEOTIDE SEQUENCE</scope>
    <source>
        <strain evidence="8">CBS 133067</strain>
    </source>
</reference>
<dbReference type="EMBL" id="ML978126">
    <property type="protein sequence ID" value="KAF2098697.1"/>
    <property type="molecule type" value="Genomic_DNA"/>
</dbReference>
<evidence type="ECO:0000256" key="2">
    <source>
        <dbReference type="ARBA" id="ARBA00022833"/>
    </source>
</evidence>
<dbReference type="GO" id="GO:0008270">
    <property type="term" value="F:zinc ion binding"/>
    <property type="evidence" value="ECO:0007669"/>
    <property type="project" value="InterPro"/>
</dbReference>
<dbReference type="GO" id="GO:0000981">
    <property type="term" value="F:DNA-binding transcription factor activity, RNA polymerase II-specific"/>
    <property type="evidence" value="ECO:0007669"/>
    <property type="project" value="InterPro"/>
</dbReference>
<keyword evidence="5" id="KW-0539">Nucleus</keyword>
<name>A0A9P4M8T5_9PEZI</name>
<keyword evidence="1" id="KW-0479">Metal-binding</keyword>
<protein>
    <recommendedName>
        <fullName evidence="7">Xylanolytic transcriptional activator regulatory domain-containing protein</fullName>
    </recommendedName>
</protein>
<dbReference type="AlphaFoldDB" id="A0A9P4M8T5"/>
<dbReference type="InterPro" id="IPR001138">
    <property type="entry name" value="Zn2Cys6_DnaBD"/>
</dbReference>
<dbReference type="InterPro" id="IPR036864">
    <property type="entry name" value="Zn2-C6_fun-type_DNA-bd_sf"/>
</dbReference>
<evidence type="ECO:0000259" key="7">
    <source>
        <dbReference type="Pfam" id="PF04082"/>
    </source>
</evidence>
<evidence type="ECO:0000256" key="5">
    <source>
        <dbReference type="ARBA" id="ARBA00023242"/>
    </source>
</evidence>
<comment type="caution">
    <text evidence="8">The sequence shown here is derived from an EMBL/GenBank/DDBJ whole genome shotgun (WGS) entry which is preliminary data.</text>
</comment>
<dbReference type="PANTHER" id="PTHR47660:SF2">
    <property type="entry name" value="TRANSCRIPTION FACTOR WITH C2H2 AND ZN(2)-CYS(6) DNA BINDING DOMAIN (EUROFUNG)"/>
    <property type="match status" value="1"/>
</dbReference>
<evidence type="ECO:0000256" key="1">
    <source>
        <dbReference type="ARBA" id="ARBA00022723"/>
    </source>
</evidence>
<feature type="domain" description="Xylanolytic transcriptional activator regulatory" evidence="7">
    <location>
        <begin position="252"/>
        <end position="445"/>
    </location>
</feature>
<sequence>MQQEIQQIVCPSTCITRSDKIRCSAERPSCAACRRKGRLCQYEGPTWPKESSPEPSPQASGFPDPYSSAPQIGDLAAFDGSNGLDFLPAVSAGFGEQPLWGYETIPFAGLLDLPDWTSSQDFSNTAALANGLSWYWPLDSPEVFTAQTDSTTQTPVISNDLQSYEHNISMPRPPDTVSSHGSGYESPVTAVWSGVETVPPSPKKAKKTHKTDSANKEDSFMRKICESLKGSPWEKIPLSQLPTKQGVERYVNLYFTRFHPYHPMLHRPSFNLGEEHVCLVITMAAFGAYLNGPESNRVHAENLFELGRRVLVYLGESDHKYKKQKFFVTTQLLQLIFARLSGNSRLFDIMESVRGALVINACDFGLVSPERNNDYGNGSIEEQWRTWIDQEKDCRLSWGVFETDSSATFLYNARPYIRLARMHVNMTCSEELWEAETAEEWAALKSSPGLQLQGPFFPDLLDELIGSWENGGLASRITNMRHQRVLMLATARMQWTLKDINTSTPIYYKSRGKSLFREEANDISKVMTSFQDAIRSSLKSAVLTSADYQHAARNLPIAHISHLYAAGDLMDWLYMFLQTEKSELQRGRMLRARWASERLDRVRQAAFHCGQLLGIARHYPKAFPQLPFMIFHAGAALWCIAPFLNGNPSKAPSMASISTRASTPANEATSVDRVRIDYLPEFGNLEALADPAKASELSRCRTDLDVWLAAGVNVAGVSRPMIVGIEGIRDVSTESGRLQVLRTAADLLAQQSACGISEKFRAVFELLTQNRENWK</sequence>
<dbReference type="CDD" id="cd12148">
    <property type="entry name" value="fungal_TF_MHR"/>
    <property type="match status" value="1"/>
</dbReference>
<dbReference type="PANTHER" id="PTHR47660">
    <property type="entry name" value="TRANSCRIPTION FACTOR WITH C2H2 AND ZN(2)-CYS(6) DNA BINDING DOMAIN (EUROFUNG)-RELATED-RELATED"/>
    <property type="match status" value="1"/>
</dbReference>
<gene>
    <name evidence="8" type="ORF">NA57DRAFT_56343</name>
</gene>
<dbReference type="GO" id="GO:0006351">
    <property type="term" value="P:DNA-templated transcription"/>
    <property type="evidence" value="ECO:0007669"/>
    <property type="project" value="InterPro"/>
</dbReference>
<dbReference type="Gene3D" id="4.10.240.10">
    <property type="entry name" value="Zn(2)-C6 fungal-type DNA-binding domain"/>
    <property type="match status" value="1"/>
</dbReference>
<feature type="region of interest" description="Disordered" evidence="6">
    <location>
        <begin position="196"/>
        <end position="216"/>
    </location>
</feature>
<dbReference type="GO" id="GO:0003677">
    <property type="term" value="F:DNA binding"/>
    <property type="evidence" value="ECO:0007669"/>
    <property type="project" value="InterPro"/>
</dbReference>
<evidence type="ECO:0000256" key="6">
    <source>
        <dbReference type="SAM" id="MobiDB-lite"/>
    </source>
</evidence>
<evidence type="ECO:0000256" key="3">
    <source>
        <dbReference type="ARBA" id="ARBA00023015"/>
    </source>
</evidence>
<dbReference type="InterPro" id="IPR007219">
    <property type="entry name" value="XnlR_reg_dom"/>
</dbReference>
<feature type="region of interest" description="Disordered" evidence="6">
    <location>
        <begin position="44"/>
        <end position="66"/>
    </location>
</feature>
<evidence type="ECO:0000256" key="4">
    <source>
        <dbReference type="ARBA" id="ARBA00023163"/>
    </source>
</evidence>
<keyword evidence="3" id="KW-0805">Transcription regulation</keyword>
<dbReference type="Proteomes" id="UP000799772">
    <property type="component" value="Unassembled WGS sequence"/>
</dbReference>
<accession>A0A9P4M8T5</accession>
<keyword evidence="9" id="KW-1185">Reference proteome</keyword>
<proteinExistence type="predicted"/>
<dbReference type="Pfam" id="PF04082">
    <property type="entry name" value="Fungal_trans"/>
    <property type="match status" value="1"/>
</dbReference>
<evidence type="ECO:0000313" key="9">
    <source>
        <dbReference type="Proteomes" id="UP000799772"/>
    </source>
</evidence>